<organism evidence="1 2">
    <name type="scientific">Pendulispora brunnea</name>
    <dbReference type="NCBI Taxonomy" id="2905690"/>
    <lineage>
        <taxon>Bacteria</taxon>
        <taxon>Pseudomonadati</taxon>
        <taxon>Myxococcota</taxon>
        <taxon>Myxococcia</taxon>
        <taxon>Myxococcales</taxon>
        <taxon>Sorangiineae</taxon>
        <taxon>Pendulisporaceae</taxon>
        <taxon>Pendulispora</taxon>
    </lineage>
</organism>
<evidence type="ECO:0000313" key="2">
    <source>
        <dbReference type="Proteomes" id="UP001379533"/>
    </source>
</evidence>
<dbReference type="RefSeq" id="WP_394848357.1">
    <property type="nucleotide sequence ID" value="NZ_CP089982.1"/>
</dbReference>
<dbReference type="Proteomes" id="UP001379533">
    <property type="component" value="Chromosome"/>
</dbReference>
<gene>
    <name evidence="1" type="ORF">LZC95_12945</name>
</gene>
<dbReference type="EMBL" id="CP089982">
    <property type="protein sequence ID" value="WXA97738.1"/>
    <property type="molecule type" value="Genomic_DNA"/>
</dbReference>
<proteinExistence type="predicted"/>
<name>A0ABZ2KGE0_9BACT</name>
<keyword evidence="2" id="KW-1185">Reference proteome</keyword>
<accession>A0ABZ2KGE0</accession>
<reference evidence="1 2" key="1">
    <citation type="submission" date="2021-12" db="EMBL/GenBank/DDBJ databases">
        <title>Discovery of the Pendulisporaceae a myxobacterial family with distinct sporulation behavior and unique specialized metabolism.</title>
        <authorList>
            <person name="Garcia R."/>
            <person name="Popoff A."/>
            <person name="Bader C.D."/>
            <person name="Loehr J."/>
            <person name="Walesch S."/>
            <person name="Walt C."/>
            <person name="Boldt J."/>
            <person name="Bunk B."/>
            <person name="Haeckl F.J.F.P.J."/>
            <person name="Gunesch A.P."/>
            <person name="Birkelbach J."/>
            <person name="Nuebel U."/>
            <person name="Pietschmann T."/>
            <person name="Bach T."/>
            <person name="Mueller R."/>
        </authorList>
    </citation>
    <scope>NUCLEOTIDE SEQUENCE [LARGE SCALE GENOMIC DNA]</scope>
    <source>
        <strain evidence="1 2">MSr12523</strain>
    </source>
</reference>
<protein>
    <submittedName>
        <fullName evidence="1">Uncharacterized protein</fullName>
    </submittedName>
</protein>
<evidence type="ECO:0000313" key="1">
    <source>
        <dbReference type="EMBL" id="WXA97738.1"/>
    </source>
</evidence>
<sequence length="212" mass="22862">MPPIDPQEPSLGAWRVWLEALASDAEAAWAAALTYGELPRAIRQDWLDALDADLPTLGVPKVAVYAPLLAVEADEELRLRMVHAMGPLEGKSAWQAWRADSAQAGAPEGTMTLVLVRSLYLHFVELLVCNVAPDDVLVSAVHEPLSDGRAFEAGQAVDGEPFSAGPLQPVPLEDAVETLAHAVVAERRKGHTLPDVMARFSDLFTPVYPGRT</sequence>